<dbReference type="AlphaFoldDB" id="A0A285ST61"/>
<dbReference type="Pfam" id="PF11578">
    <property type="entry name" value="DUF3237"/>
    <property type="match status" value="1"/>
</dbReference>
<dbReference type="RefSeq" id="WP_097076867.1">
    <property type="nucleotide sequence ID" value="NZ_OBMR01000010.1"/>
</dbReference>
<name>A0A285ST61_9FIRM</name>
<proteinExistence type="predicted"/>
<reference evidence="1 2" key="1">
    <citation type="submission" date="2017-08" db="EMBL/GenBank/DDBJ databases">
        <authorList>
            <person name="de Groot N.N."/>
        </authorList>
    </citation>
    <scope>NUCLEOTIDE SEQUENCE [LARGE SCALE GENOMIC DNA]</scope>
    <source>
        <strain evidence="1 2">DSM 9787</strain>
    </source>
</reference>
<gene>
    <name evidence="1" type="ORF">SAMN02910411_2733</name>
</gene>
<dbReference type="Gene3D" id="2.40.160.20">
    <property type="match status" value="1"/>
</dbReference>
<protein>
    <submittedName>
        <fullName evidence="1">Uncharacterized protein</fullName>
    </submittedName>
</protein>
<evidence type="ECO:0000313" key="1">
    <source>
        <dbReference type="EMBL" id="SOC11681.1"/>
    </source>
</evidence>
<dbReference type="Proteomes" id="UP000219563">
    <property type="component" value="Unassembled WGS sequence"/>
</dbReference>
<evidence type="ECO:0000313" key="2">
    <source>
        <dbReference type="Proteomes" id="UP000219563"/>
    </source>
</evidence>
<accession>A0A285ST61</accession>
<dbReference type="EMBL" id="OBMR01000010">
    <property type="protein sequence ID" value="SOC11681.1"/>
    <property type="molecule type" value="Genomic_DNA"/>
</dbReference>
<organism evidence="1 2">
    <name type="scientific">Pseudobutyrivibrio ruminis DSM 9787</name>
    <dbReference type="NCBI Taxonomy" id="1123011"/>
    <lineage>
        <taxon>Bacteria</taxon>
        <taxon>Bacillati</taxon>
        <taxon>Bacillota</taxon>
        <taxon>Clostridia</taxon>
        <taxon>Lachnospirales</taxon>
        <taxon>Lachnospiraceae</taxon>
        <taxon>Pseudobutyrivibrio</taxon>
    </lineage>
</organism>
<sequence length="139" mass="15267">MKKEILTVNVKLTKFDEVKGRSGEALMIHFDGDATGEYFNGIILPGGVDTQREMKGSARVLSARYILEGKDFKGNACKIFVENNGSFDENGNIVTHPTILTDSIDLAFLETADITGTISDIPGGVQIHLWMDEKAKVLY</sequence>